<dbReference type="AlphaFoldDB" id="A0A1A8WN44"/>
<reference evidence="2" key="1">
    <citation type="submission" date="2016-05" db="EMBL/GenBank/DDBJ databases">
        <authorList>
            <person name="Naeem Raeece"/>
        </authorList>
    </citation>
    <scope>NUCLEOTIDE SEQUENCE [LARGE SCALE GENOMIC DNA]</scope>
</reference>
<accession>A0A1A8WN44</accession>
<name>A0A1A8WN44_PLAMA</name>
<gene>
    <name evidence="1" type="ORF">PMALA_042950</name>
</gene>
<dbReference type="Proteomes" id="UP000078597">
    <property type="component" value="Unassembled WGS sequence"/>
</dbReference>
<organism evidence="1 2">
    <name type="scientific">Plasmodium malariae</name>
    <dbReference type="NCBI Taxonomy" id="5858"/>
    <lineage>
        <taxon>Eukaryota</taxon>
        <taxon>Sar</taxon>
        <taxon>Alveolata</taxon>
        <taxon>Apicomplexa</taxon>
        <taxon>Aconoidasida</taxon>
        <taxon>Haemosporida</taxon>
        <taxon>Plasmodiidae</taxon>
        <taxon>Plasmodium</taxon>
        <taxon>Plasmodium (Plasmodium)</taxon>
    </lineage>
</organism>
<proteinExistence type="predicted"/>
<sequence>MPTKSSNSRRIYKFNICMTAATLDPQAQFYMSSSELTNIENKANYAKPIPTETTNLCINPKIQTTEMRIYPL</sequence>
<evidence type="ECO:0000313" key="2">
    <source>
        <dbReference type="Proteomes" id="UP000078597"/>
    </source>
</evidence>
<evidence type="ECO:0000313" key="1">
    <source>
        <dbReference type="EMBL" id="SBS94309.1"/>
    </source>
</evidence>
<protein>
    <submittedName>
        <fullName evidence="1">Uncharacterized protein</fullName>
    </submittedName>
</protein>
<dbReference type="EMBL" id="FLQW01002826">
    <property type="protein sequence ID" value="SBS94309.1"/>
    <property type="molecule type" value="Genomic_DNA"/>
</dbReference>